<dbReference type="InterPro" id="IPR011009">
    <property type="entry name" value="Kinase-like_dom_sf"/>
</dbReference>
<dbReference type="InterPro" id="IPR051348">
    <property type="entry name" value="U-box_ubiquitin_ligases"/>
</dbReference>
<reference evidence="5 6" key="1">
    <citation type="journal article" date="2018" name="Cell">
        <title>The Chara Genome: Secondary Complexity and Implications for Plant Terrestrialization.</title>
        <authorList>
            <person name="Nishiyama T."/>
            <person name="Sakayama H."/>
            <person name="Vries J.D."/>
            <person name="Buschmann H."/>
            <person name="Saint-Marcoux D."/>
            <person name="Ullrich K.K."/>
            <person name="Haas F.B."/>
            <person name="Vanderstraeten L."/>
            <person name="Becker D."/>
            <person name="Lang D."/>
            <person name="Vosolsobe S."/>
            <person name="Rombauts S."/>
            <person name="Wilhelmsson P.K.I."/>
            <person name="Janitza P."/>
            <person name="Kern R."/>
            <person name="Heyl A."/>
            <person name="Rumpler F."/>
            <person name="Villalobos L.I.A.C."/>
            <person name="Clay J.M."/>
            <person name="Skokan R."/>
            <person name="Toyoda A."/>
            <person name="Suzuki Y."/>
            <person name="Kagoshima H."/>
            <person name="Schijlen E."/>
            <person name="Tajeshwar N."/>
            <person name="Catarino B."/>
            <person name="Hetherington A.J."/>
            <person name="Saltykova A."/>
            <person name="Bonnot C."/>
            <person name="Breuninger H."/>
            <person name="Symeonidi A."/>
            <person name="Radhakrishnan G.V."/>
            <person name="Van Nieuwerburgh F."/>
            <person name="Deforce D."/>
            <person name="Chang C."/>
            <person name="Karol K.G."/>
            <person name="Hedrich R."/>
            <person name="Ulvskov P."/>
            <person name="Glockner G."/>
            <person name="Delwiche C.F."/>
            <person name="Petrasek J."/>
            <person name="Van de Peer Y."/>
            <person name="Friml J."/>
            <person name="Beilby M."/>
            <person name="Dolan L."/>
            <person name="Kohara Y."/>
            <person name="Sugano S."/>
            <person name="Fujiyama A."/>
            <person name="Delaux P.-M."/>
            <person name="Quint M."/>
            <person name="TheiBen G."/>
            <person name="Hagemann M."/>
            <person name="Harholt J."/>
            <person name="Dunand C."/>
            <person name="Zachgo S."/>
            <person name="Langdale J."/>
            <person name="Maumus F."/>
            <person name="Straeten D.V.D."/>
            <person name="Gould S.B."/>
            <person name="Rensing S.A."/>
        </authorList>
    </citation>
    <scope>NUCLEOTIDE SEQUENCE [LARGE SCALE GENOMIC DNA]</scope>
    <source>
        <strain evidence="5 6">S276</strain>
    </source>
</reference>
<dbReference type="InterPro" id="IPR001245">
    <property type="entry name" value="Ser-Thr/Tyr_kinase_cat_dom"/>
</dbReference>
<dbReference type="Gene3D" id="1.10.510.10">
    <property type="entry name" value="Transferase(Phosphotransferase) domain 1"/>
    <property type="match status" value="1"/>
</dbReference>
<name>A0A388KJY4_CHABU</name>
<dbReference type="InterPro" id="IPR001680">
    <property type="entry name" value="WD40_rpt"/>
</dbReference>
<dbReference type="EMBL" id="BFEA01000129">
    <property type="protein sequence ID" value="GBG70336.1"/>
    <property type="molecule type" value="Genomic_DNA"/>
</dbReference>
<dbReference type="OrthoDB" id="25131at2759"/>
<dbReference type="PROSITE" id="PS50082">
    <property type="entry name" value="WD_REPEATS_2"/>
    <property type="match status" value="2"/>
</dbReference>
<comment type="caution">
    <text evidence="5">The sequence shown here is derived from an EMBL/GenBank/DDBJ whole genome shotgun (WGS) entry which is preliminary data.</text>
</comment>
<keyword evidence="6" id="KW-1185">Reference proteome</keyword>
<sequence>MEDCKTGNILRLAEKFNRMIYECGDLPVAIDFHSDMPLVLCVIPSRKMVLYDYESELQSGSDREGILCAKFVSQKNWIMMVYADRIDVMEIRTSRVQLIHVRTLRSSSVTNLKFCFGHNQQSVAAHPTSPYIFFCCADSEEAYVLNWGKEWEENTLRGHSKVIDGLAVRPGQPPLLAAFSREGPITVWDVEKRTVMRTIPHDDACGILAVNFCCWPLMVWLAVGCTDGSVRVWNYRDGITAAKVEGHKGQVSSVVFHPHLPYLISGDSDGEIKVWRLSMINLSKVTLTLVFSCSSAIGSIGSIAAHRYSNTIGVGGIAKYCGFDVLEGHTLHAISKIEELERQSDAFKLVSKKRLQRVTSKAKSQCKRAHGIQAAKLKRLEAARVAMAERLDQSKLQTEKLEAKVIEGMSKRVAAVEDGLEKASRNFRELEPLLQKEVHTREGEVSRVKSEYKTSHEIQVAKIYQVDAERAKKMAESLEESKQGIAKLETEVKEGLTMRMAVVEDRSGKTSQRLHELESILQKEVKAQEDSERYGAELAQRIGKLEVTLLKKFEKLERRLEEVTAAQQMLLGSSQTVSSAQSKQTCVFQEYSLKELQDATEDFDDKRKCACVDPYGCSYLGKLNDCDVVVKQIKVGTIMVIEEEEKEEEQATFKEKVVDRLRALRHPHLLMLLGVCYEGNCLVYEHMANGSVEERISCRQMPTGGFLPWYVRLRVIAQVARAVFFLHSTPSATGRSIIHRAIKPSNIFLDDKLVAKLGAVDQALIHQEFAEGSQAVGKSMSAFLDSNSRYMAPEYWRSRTLDEKTDVYAFGITVLEILVGKTSDAYETIEAAVEDDVSFQDALDHNAGHWDLALAKRVAHVGLQCASHARRHRPNMGTGDQSVLAVLEEVADEVQLADAVLESSAKLR</sequence>
<dbReference type="InterPro" id="IPR036322">
    <property type="entry name" value="WD40_repeat_dom_sf"/>
</dbReference>
<evidence type="ECO:0000256" key="2">
    <source>
        <dbReference type="PROSITE-ProRule" id="PRU00221"/>
    </source>
</evidence>
<evidence type="ECO:0000313" key="5">
    <source>
        <dbReference type="EMBL" id="GBG70336.1"/>
    </source>
</evidence>
<feature type="domain" description="Protein kinase" evidence="4">
    <location>
        <begin position="563"/>
        <end position="908"/>
    </location>
</feature>
<evidence type="ECO:0000256" key="1">
    <source>
        <dbReference type="ARBA" id="ARBA00022786"/>
    </source>
</evidence>
<dbReference type="Proteomes" id="UP000265515">
    <property type="component" value="Unassembled WGS sequence"/>
</dbReference>
<dbReference type="Gramene" id="GBG70336">
    <property type="protein sequence ID" value="GBG70336"/>
    <property type="gene ID" value="CBR_g6464"/>
</dbReference>
<dbReference type="GO" id="GO:0005524">
    <property type="term" value="F:ATP binding"/>
    <property type="evidence" value="ECO:0007669"/>
    <property type="project" value="InterPro"/>
</dbReference>
<accession>A0A388KJY4</accession>
<dbReference type="SUPFAM" id="SSF56112">
    <property type="entry name" value="Protein kinase-like (PK-like)"/>
    <property type="match status" value="1"/>
</dbReference>
<feature type="repeat" description="WD" evidence="2">
    <location>
        <begin position="244"/>
        <end position="278"/>
    </location>
</feature>
<dbReference type="PROSITE" id="PS50294">
    <property type="entry name" value="WD_REPEATS_REGION"/>
    <property type="match status" value="1"/>
</dbReference>
<dbReference type="GO" id="GO:0004672">
    <property type="term" value="F:protein kinase activity"/>
    <property type="evidence" value="ECO:0007669"/>
    <property type="project" value="InterPro"/>
</dbReference>
<keyword evidence="3" id="KW-0175">Coiled coil</keyword>
<dbReference type="PANTHER" id="PTHR45647">
    <property type="entry name" value="OS02G0152300 PROTEIN"/>
    <property type="match status" value="1"/>
</dbReference>
<dbReference type="Pfam" id="PF00400">
    <property type="entry name" value="WD40"/>
    <property type="match status" value="2"/>
</dbReference>
<dbReference type="AlphaFoldDB" id="A0A388KJY4"/>
<feature type="coiled-coil region" evidence="3">
    <location>
        <begin position="461"/>
        <end position="491"/>
    </location>
</feature>
<evidence type="ECO:0000259" key="4">
    <source>
        <dbReference type="PROSITE" id="PS50011"/>
    </source>
</evidence>
<dbReference type="Gene3D" id="3.30.200.20">
    <property type="entry name" value="Phosphorylase Kinase, domain 1"/>
    <property type="match status" value="1"/>
</dbReference>
<dbReference type="InterPro" id="IPR015943">
    <property type="entry name" value="WD40/YVTN_repeat-like_dom_sf"/>
</dbReference>
<dbReference type="SUPFAM" id="SSF50978">
    <property type="entry name" value="WD40 repeat-like"/>
    <property type="match status" value="1"/>
</dbReference>
<keyword evidence="2" id="KW-0853">WD repeat</keyword>
<feature type="repeat" description="WD" evidence="2">
    <location>
        <begin position="156"/>
        <end position="198"/>
    </location>
</feature>
<dbReference type="Pfam" id="PF07714">
    <property type="entry name" value="PK_Tyr_Ser-Thr"/>
    <property type="match status" value="1"/>
</dbReference>
<organism evidence="5 6">
    <name type="scientific">Chara braunii</name>
    <name type="common">Braun's stonewort</name>
    <dbReference type="NCBI Taxonomy" id="69332"/>
    <lineage>
        <taxon>Eukaryota</taxon>
        <taxon>Viridiplantae</taxon>
        <taxon>Streptophyta</taxon>
        <taxon>Charophyceae</taxon>
        <taxon>Charales</taxon>
        <taxon>Characeae</taxon>
        <taxon>Chara</taxon>
    </lineage>
</organism>
<proteinExistence type="predicted"/>
<protein>
    <recommendedName>
        <fullName evidence="4">Protein kinase domain-containing protein</fullName>
    </recommendedName>
</protein>
<keyword evidence="1" id="KW-0833">Ubl conjugation pathway</keyword>
<evidence type="ECO:0000313" key="6">
    <source>
        <dbReference type="Proteomes" id="UP000265515"/>
    </source>
</evidence>
<gene>
    <name evidence="5" type="ORF">CBR_g6464</name>
</gene>
<dbReference type="SMART" id="SM00320">
    <property type="entry name" value="WD40"/>
    <property type="match status" value="4"/>
</dbReference>
<dbReference type="PROSITE" id="PS50011">
    <property type="entry name" value="PROTEIN_KINASE_DOM"/>
    <property type="match status" value="1"/>
</dbReference>
<evidence type="ECO:0000256" key="3">
    <source>
        <dbReference type="SAM" id="Coils"/>
    </source>
</evidence>
<dbReference type="InterPro" id="IPR000719">
    <property type="entry name" value="Prot_kinase_dom"/>
</dbReference>
<dbReference type="Gene3D" id="2.130.10.10">
    <property type="entry name" value="YVTN repeat-like/Quinoprotein amine dehydrogenase"/>
    <property type="match status" value="1"/>
</dbReference>
<dbReference type="PANTHER" id="PTHR45647:SF139">
    <property type="entry name" value="OS02G0152300 PROTEIN"/>
    <property type="match status" value="1"/>
</dbReference>